<keyword evidence="2" id="KW-1185">Reference proteome</keyword>
<dbReference type="AlphaFoldDB" id="A0A1U7LNJ1"/>
<proteinExistence type="predicted"/>
<reference evidence="1 2" key="1">
    <citation type="submission" date="2016-04" db="EMBL/GenBank/DDBJ databases">
        <title>Evolutionary innovation and constraint leading to complex multicellularity in the Ascomycota.</title>
        <authorList>
            <person name="Cisse O."/>
            <person name="Nguyen A."/>
            <person name="Hewitt D.A."/>
            <person name="Jedd G."/>
            <person name="Stajich J.E."/>
        </authorList>
    </citation>
    <scope>NUCLEOTIDE SEQUENCE [LARGE SCALE GENOMIC DNA]</scope>
    <source>
        <strain evidence="1 2">DAH-3</strain>
    </source>
</reference>
<evidence type="ECO:0000313" key="1">
    <source>
        <dbReference type="EMBL" id="OLL24198.1"/>
    </source>
</evidence>
<name>A0A1U7LNJ1_NEOID</name>
<sequence length="68" mass="8068">METEYIRNIFFKCLRGIWDLEPTSMFLMMKKRVEYSTGISRKRKSQAAYSIWMIPKISLAGILQELAF</sequence>
<dbReference type="EMBL" id="LXFE01000935">
    <property type="protein sequence ID" value="OLL24198.1"/>
    <property type="molecule type" value="Genomic_DNA"/>
</dbReference>
<evidence type="ECO:0000313" key="2">
    <source>
        <dbReference type="Proteomes" id="UP000186594"/>
    </source>
</evidence>
<comment type="caution">
    <text evidence="1">The sequence shown here is derived from an EMBL/GenBank/DDBJ whole genome shotgun (WGS) entry which is preliminary data.</text>
</comment>
<dbReference type="Proteomes" id="UP000186594">
    <property type="component" value="Unassembled WGS sequence"/>
</dbReference>
<protein>
    <submittedName>
        <fullName evidence="1">Uncharacterized protein</fullName>
    </submittedName>
</protein>
<organism evidence="1 2">
    <name type="scientific">Neolecta irregularis (strain DAH-3)</name>
    <dbReference type="NCBI Taxonomy" id="1198029"/>
    <lineage>
        <taxon>Eukaryota</taxon>
        <taxon>Fungi</taxon>
        <taxon>Dikarya</taxon>
        <taxon>Ascomycota</taxon>
        <taxon>Taphrinomycotina</taxon>
        <taxon>Neolectales</taxon>
        <taxon>Neolectaceae</taxon>
        <taxon>Neolecta</taxon>
    </lineage>
</organism>
<gene>
    <name evidence="1" type="ORF">NEOLI_001436</name>
</gene>
<accession>A0A1U7LNJ1</accession>